<dbReference type="InterPro" id="IPR048324">
    <property type="entry name" value="ZSWIM1-3_RNaseH-like"/>
</dbReference>
<comment type="caution">
    <text evidence="2">The sequence shown here is derived from an EMBL/GenBank/DDBJ whole genome shotgun (WGS) entry which is preliminary data.</text>
</comment>
<evidence type="ECO:0000259" key="1">
    <source>
        <dbReference type="Pfam" id="PF21056"/>
    </source>
</evidence>
<keyword evidence="3" id="KW-1185">Reference proteome</keyword>
<accession>A0A9J6GNW2</accession>
<reference evidence="2 3" key="1">
    <citation type="journal article" date="2020" name="Cell">
        <title>Large-Scale Comparative Analyses of Tick Genomes Elucidate Their Genetic Diversity and Vector Capacities.</title>
        <authorList>
            <consortium name="Tick Genome and Microbiome Consortium (TIGMIC)"/>
            <person name="Jia N."/>
            <person name="Wang J."/>
            <person name="Shi W."/>
            <person name="Du L."/>
            <person name="Sun Y."/>
            <person name="Zhan W."/>
            <person name="Jiang J.F."/>
            <person name="Wang Q."/>
            <person name="Zhang B."/>
            <person name="Ji P."/>
            <person name="Bell-Sakyi L."/>
            <person name="Cui X.M."/>
            <person name="Yuan T.T."/>
            <person name="Jiang B.G."/>
            <person name="Yang W.F."/>
            <person name="Lam T.T."/>
            <person name="Chang Q.C."/>
            <person name="Ding S.J."/>
            <person name="Wang X.J."/>
            <person name="Zhu J.G."/>
            <person name="Ruan X.D."/>
            <person name="Zhao L."/>
            <person name="Wei J.T."/>
            <person name="Ye R.Z."/>
            <person name="Que T.C."/>
            <person name="Du C.H."/>
            <person name="Zhou Y.H."/>
            <person name="Cheng J.X."/>
            <person name="Dai P.F."/>
            <person name="Guo W.B."/>
            <person name="Han X.H."/>
            <person name="Huang E.J."/>
            <person name="Li L.F."/>
            <person name="Wei W."/>
            <person name="Gao Y.C."/>
            <person name="Liu J.Z."/>
            <person name="Shao H.Z."/>
            <person name="Wang X."/>
            <person name="Wang C.C."/>
            <person name="Yang T.C."/>
            <person name="Huo Q.B."/>
            <person name="Li W."/>
            <person name="Chen H.Y."/>
            <person name="Chen S.E."/>
            <person name="Zhou L.G."/>
            <person name="Ni X.B."/>
            <person name="Tian J.H."/>
            <person name="Sheng Y."/>
            <person name="Liu T."/>
            <person name="Pan Y.S."/>
            <person name="Xia L.Y."/>
            <person name="Li J."/>
            <person name="Zhao F."/>
            <person name="Cao W.C."/>
        </authorList>
    </citation>
    <scope>NUCLEOTIDE SEQUENCE [LARGE SCALE GENOMIC DNA]</scope>
    <source>
        <strain evidence="2">HaeL-2018</strain>
    </source>
</reference>
<dbReference type="OMA" id="WPEVIFM"/>
<dbReference type="PANTHER" id="PTHR31569">
    <property type="entry name" value="SWIM-TYPE DOMAIN-CONTAINING PROTEIN"/>
    <property type="match status" value="1"/>
</dbReference>
<name>A0A9J6GNW2_HAELO</name>
<dbReference type="InterPro" id="IPR052579">
    <property type="entry name" value="Zinc_finger_SWIM"/>
</dbReference>
<dbReference type="AlphaFoldDB" id="A0A9J6GNW2"/>
<organism evidence="2 3">
    <name type="scientific">Haemaphysalis longicornis</name>
    <name type="common">Bush tick</name>
    <dbReference type="NCBI Taxonomy" id="44386"/>
    <lineage>
        <taxon>Eukaryota</taxon>
        <taxon>Metazoa</taxon>
        <taxon>Ecdysozoa</taxon>
        <taxon>Arthropoda</taxon>
        <taxon>Chelicerata</taxon>
        <taxon>Arachnida</taxon>
        <taxon>Acari</taxon>
        <taxon>Parasitiformes</taxon>
        <taxon>Ixodida</taxon>
        <taxon>Ixodoidea</taxon>
        <taxon>Ixodidae</taxon>
        <taxon>Haemaphysalinae</taxon>
        <taxon>Haemaphysalis</taxon>
    </lineage>
</organism>
<dbReference type="EMBL" id="JABSTR010000007">
    <property type="protein sequence ID" value="KAH9375828.1"/>
    <property type="molecule type" value="Genomic_DNA"/>
</dbReference>
<dbReference type="PANTHER" id="PTHR31569:SF4">
    <property type="entry name" value="SWIM-TYPE DOMAIN-CONTAINING PROTEIN"/>
    <property type="match status" value="1"/>
</dbReference>
<protein>
    <recommendedName>
        <fullName evidence="1">ZSWIM1/3 RNaseH-like domain-containing protein</fullName>
    </recommendedName>
</protein>
<proteinExistence type="predicted"/>
<dbReference type="Proteomes" id="UP000821853">
    <property type="component" value="Chromosome 5"/>
</dbReference>
<gene>
    <name evidence="2" type="ORF">HPB48_009905</name>
</gene>
<sequence length="137" mass="15517">MLKLKANNVMVREQMENESSGAVLLKDLSTIAAKEKLLKPRNNLPEVVRMLKEMHRATVRLLTGENSGLQAVYFEDEEMKKSFHCWPEVIFMDATNKLLETGMSCFLVIIENGNSESNIVAAGLLASEDAHTLRWFF</sequence>
<evidence type="ECO:0000313" key="3">
    <source>
        <dbReference type="Proteomes" id="UP000821853"/>
    </source>
</evidence>
<dbReference type="VEuPathDB" id="VectorBase:HLOH_050820"/>
<dbReference type="OrthoDB" id="6512244at2759"/>
<feature type="domain" description="ZSWIM1/3 RNaseH-like" evidence="1">
    <location>
        <begin position="50"/>
        <end position="136"/>
    </location>
</feature>
<evidence type="ECO:0000313" key="2">
    <source>
        <dbReference type="EMBL" id="KAH9375828.1"/>
    </source>
</evidence>
<dbReference type="Pfam" id="PF21056">
    <property type="entry name" value="ZSWIM1-3_RNaseH-like"/>
    <property type="match status" value="1"/>
</dbReference>